<dbReference type="Proteomes" id="UP001292094">
    <property type="component" value="Unassembled WGS sequence"/>
</dbReference>
<name>A0AAE1NWX2_9EUCA</name>
<evidence type="ECO:0000256" key="1">
    <source>
        <dbReference type="ARBA" id="ARBA00022723"/>
    </source>
</evidence>
<feature type="domain" description="C2H2-type" evidence="6">
    <location>
        <begin position="322"/>
        <end position="349"/>
    </location>
</feature>
<proteinExistence type="predicted"/>
<dbReference type="Pfam" id="PF00096">
    <property type="entry name" value="zf-C2H2"/>
    <property type="match status" value="3"/>
</dbReference>
<accession>A0AAE1NWX2</accession>
<evidence type="ECO:0000259" key="6">
    <source>
        <dbReference type="PROSITE" id="PS50157"/>
    </source>
</evidence>
<reference evidence="7" key="1">
    <citation type="submission" date="2023-11" db="EMBL/GenBank/DDBJ databases">
        <title>Genome assemblies of two species of porcelain crab, Petrolisthes cinctipes and Petrolisthes manimaculis (Anomura: Porcellanidae).</title>
        <authorList>
            <person name="Angst P."/>
        </authorList>
    </citation>
    <scope>NUCLEOTIDE SEQUENCE</scope>
    <source>
        <strain evidence="7">PB745_02</strain>
        <tissue evidence="7">Gill</tissue>
    </source>
</reference>
<feature type="region of interest" description="Disordered" evidence="5">
    <location>
        <begin position="400"/>
        <end position="459"/>
    </location>
</feature>
<feature type="region of interest" description="Disordered" evidence="5">
    <location>
        <begin position="58"/>
        <end position="106"/>
    </location>
</feature>
<keyword evidence="2 4" id="KW-0863">Zinc-finger</keyword>
<dbReference type="GO" id="GO:0008270">
    <property type="term" value="F:zinc ion binding"/>
    <property type="evidence" value="ECO:0007669"/>
    <property type="project" value="UniProtKB-KW"/>
</dbReference>
<feature type="domain" description="C2H2-type" evidence="6">
    <location>
        <begin position="350"/>
        <end position="378"/>
    </location>
</feature>
<dbReference type="InterPro" id="IPR013087">
    <property type="entry name" value="Znf_C2H2_type"/>
</dbReference>
<evidence type="ECO:0000256" key="4">
    <source>
        <dbReference type="PROSITE-ProRule" id="PRU00042"/>
    </source>
</evidence>
<evidence type="ECO:0000256" key="2">
    <source>
        <dbReference type="ARBA" id="ARBA00022771"/>
    </source>
</evidence>
<feature type="domain" description="C2H2-type" evidence="6">
    <location>
        <begin position="379"/>
        <end position="406"/>
    </location>
</feature>
<protein>
    <recommendedName>
        <fullName evidence="6">C2H2-type domain-containing protein</fullName>
    </recommendedName>
</protein>
<dbReference type="Gene3D" id="3.30.160.60">
    <property type="entry name" value="Classic Zinc Finger"/>
    <property type="match status" value="3"/>
</dbReference>
<feature type="region of interest" description="Disordered" evidence="5">
    <location>
        <begin position="151"/>
        <end position="193"/>
    </location>
</feature>
<evidence type="ECO:0000256" key="3">
    <source>
        <dbReference type="ARBA" id="ARBA00022833"/>
    </source>
</evidence>
<evidence type="ECO:0000256" key="5">
    <source>
        <dbReference type="SAM" id="MobiDB-lite"/>
    </source>
</evidence>
<gene>
    <name evidence="7" type="ORF">Pmani_030333</name>
</gene>
<feature type="compositionally biased region" description="Low complexity" evidence="5">
    <location>
        <begin position="471"/>
        <end position="489"/>
    </location>
</feature>
<feature type="compositionally biased region" description="Acidic residues" evidence="5">
    <location>
        <begin position="435"/>
        <end position="444"/>
    </location>
</feature>
<dbReference type="SUPFAM" id="SSF57667">
    <property type="entry name" value="beta-beta-alpha zinc fingers"/>
    <property type="match status" value="2"/>
</dbReference>
<dbReference type="PROSITE" id="PS50157">
    <property type="entry name" value="ZINC_FINGER_C2H2_2"/>
    <property type="match status" value="3"/>
</dbReference>
<dbReference type="PANTHER" id="PTHR23235:SF120">
    <property type="entry name" value="KRUPPEL-LIKE FACTOR 15"/>
    <property type="match status" value="1"/>
</dbReference>
<dbReference type="EMBL" id="JAWZYT010003687">
    <property type="protein sequence ID" value="KAK4297233.1"/>
    <property type="molecule type" value="Genomic_DNA"/>
</dbReference>
<dbReference type="InterPro" id="IPR036236">
    <property type="entry name" value="Znf_C2H2_sf"/>
</dbReference>
<dbReference type="FunFam" id="3.30.160.60:FF:000159">
    <property type="entry name" value="Mds1 and evi1 complex locus protein"/>
    <property type="match status" value="1"/>
</dbReference>
<dbReference type="GO" id="GO:0000978">
    <property type="term" value="F:RNA polymerase II cis-regulatory region sequence-specific DNA binding"/>
    <property type="evidence" value="ECO:0007669"/>
    <property type="project" value="TreeGrafter"/>
</dbReference>
<dbReference type="AlphaFoldDB" id="A0AAE1NWX2"/>
<dbReference type="SMART" id="SM00355">
    <property type="entry name" value="ZnF_C2H2"/>
    <property type="match status" value="3"/>
</dbReference>
<feature type="region of interest" description="Disordered" evidence="5">
    <location>
        <begin position="199"/>
        <end position="218"/>
    </location>
</feature>
<dbReference type="PANTHER" id="PTHR23235">
    <property type="entry name" value="KRUEPPEL-LIKE TRANSCRIPTION FACTOR"/>
    <property type="match status" value="1"/>
</dbReference>
<comment type="caution">
    <text evidence="7">The sequence shown here is derived from an EMBL/GenBank/DDBJ whole genome shotgun (WGS) entry which is preliminary data.</text>
</comment>
<evidence type="ECO:0000313" key="7">
    <source>
        <dbReference type="EMBL" id="KAK4297233.1"/>
    </source>
</evidence>
<feature type="compositionally biased region" description="Basic and acidic residues" evidence="5">
    <location>
        <begin position="151"/>
        <end position="172"/>
    </location>
</feature>
<sequence length="512" mass="57141">MQSTPAGGFSMYPRPPLAMGAPSLLTYQMLATQPPRDSSSPCSLLHSPFFLPINKSRSPVCSPHSPAEGEGGRIRQEPNTPPGETDRRVGGEATISPRLASSPPTQTSLTVTAVIEPRHHNYSLQATNFDTEDNCIGDTICRKDLPLDLTMRKRPESRESKQTERDDERCPSDKQNNTKTEVVEKSKPRQDHPFLRISDLLKDSPSNSPTLPPPPPAIPIPTKLPLAYPRPIHPAALLDMYRNIERPVFPAGGSSPPTRYPLFPTFFPPSSLPVIGLTPPRTLGLDLFKSHLAGATRPYGEFVRPYSDLLTPHVPRSTKDRYSCKFCGKVFPRSANLTRHLRTHTGEQPYKCKYCERSFSISSNLQRHVRNIHNKEKPFKCPLCDRCFGQQTNLDRHLKKHELEGPNPPDSPEAPDSSSTIQTPYTPTDHTEVRVDDEEDDSEEEVRVEIRAVSQPRPHIITDTITTTITPTTTITTPTTTITTPTTTHTDAHDTRQPLSEAQPPTKRPRLE</sequence>
<dbReference type="FunFam" id="3.30.160.60:FF:000929">
    <property type="entry name" value="Uncharacterized protein, isoform B"/>
    <property type="match status" value="1"/>
</dbReference>
<keyword evidence="3" id="KW-0862">Zinc</keyword>
<organism evidence="7 8">
    <name type="scientific">Petrolisthes manimaculis</name>
    <dbReference type="NCBI Taxonomy" id="1843537"/>
    <lineage>
        <taxon>Eukaryota</taxon>
        <taxon>Metazoa</taxon>
        <taxon>Ecdysozoa</taxon>
        <taxon>Arthropoda</taxon>
        <taxon>Crustacea</taxon>
        <taxon>Multicrustacea</taxon>
        <taxon>Malacostraca</taxon>
        <taxon>Eumalacostraca</taxon>
        <taxon>Eucarida</taxon>
        <taxon>Decapoda</taxon>
        <taxon>Pleocyemata</taxon>
        <taxon>Anomura</taxon>
        <taxon>Galatheoidea</taxon>
        <taxon>Porcellanidae</taxon>
        <taxon>Petrolisthes</taxon>
    </lineage>
</organism>
<feature type="compositionally biased region" description="Basic and acidic residues" evidence="5">
    <location>
        <begin position="181"/>
        <end position="193"/>
    </location>
</feature>
<evidence type="ECO:0000313" key="8">
    <source>
        <dbReference type="Proteomes" id="UP001292094"/>
    </source>
</evidence>
<keyword evidence="8" id="KW-1185">Reference proteome</keyword>
<dbReference type="FunFam" id="3.30.160.60:FF:000112">
    <property type="entry name" value="Mds1 and evi1 complex locus protein"/>
    <property type="match status" value="1"/>
</dbReference>
<dbReference type="GO" id="GO:0000981">
    <property type="term" value="F:DNA-binding transcription factor activity, RNA polymerase II-specific"/>
    <property type="evidence" value="ECO:0007669"/>
    <property type="project" value="TreeGrafter"/>
</dbReference>
<dbReference type="PROSITE" id="PS00028">
    <property type="entry name" value="ZINC_FINGER_C2H2_1"/>
    <property type="match status" value="3"/>
</dbReference>
<keyword evidence="1" id="KW-0479">Metal-binding</keyword>
<feature type="region of interest" description="Disordered" evidence="5">
    <location>
        <begin position="471"/>
        <end position="512"/>
    </location>
</feature>